<dbReference type="InterPro" id="IPR018506">
    <property type="entry name" value="Cyt_B5_heme-BS"/>
</dbReference>
<dbReference type="Proteomes" id="UP000000591">
    <property type="component" value="Chromosome VII"/>
</dbReference>
<dbReference type="GO" id="GO:0005737">
    <property type="term" value="C:cytoplasm"/>
    <property type="evidence" value="ECO:0000318"/>
    <property type="project" value="GO_Central"/>
</dbReference>
<feature type="region of interest" description="Disordered" evidence="5">
    <location>
        <begin position="1"/>
        <end position="41"/>
    </location>
</feature>
<gene>
    <name evidence="7" type="ORF">AGOS_AGL073WC</name>
</gene>
<evidence type="ECO:0000256" key="4">
    <source>
        <dbReference type="RuleBase" id="RU362121"/>
    </source>
</evidence>
<sequence>MDKDSEASQRRKLLSPFRQPGCSTLPPPVAAPSSSPRVPARSKVALKPGHSALDWHALSESAGARGRFVHGLEPGLPWWDHFCELQHPAALHQLERGVPPHRILPPLRIDAAVLKACAASYWCVLRGRVYCITDYLDFHPGGVAILAGSCKGRDVTKLFERYHRWVNFERLLECCQVGVYV</sequence>
<dbReference type="PROSITE" id="PS50255">
    <property type="entry name" value="CYTOCHROME_B5_2"/>
    <property type="match status" value="1"/>
</dbReference>
<dbReference type="EMBL" id="AE016820">
    <property type="protein sequence ID" value="ADJ41737.1"/>
    <property type="molecule type" value="Genomic_DNA"/>
</dbReference>
<dbReference type="GeneID" id="9487907"/>
<dbReference type="InterPro" id="IPR051872">
    <property type="entry name" value="Cytochrome_b5/Flavoprotein_Rdt"/>
</dbReference>
<name>D8FGG0_EREGS</name>
<dbReference type="InterPro" id="IPR036400">
    <property type="entry name" value="Cyt_B5-like_heme/steroid_sf"/>
</dbReference>
<dbReference type="PROSITE" id="PS00191">
    <property type="entry name" value="CYTOCHROME_B5_1"/>
    <property type="match status" value="1"/>
</dbReference>
<dbReference type="OMA" id="YCITDYL"/>
<dbReference type="HOGENOM" id="CLU_046313_2_0_1"/>
<dbReference type="PANTHER" id="PTHR46237:SF1">
    <property type="entry name" value="CYTOCHROME B5 REDUCTASE 4"/>
    <property type="match status" value="1"/>
</dbReference>
<reference evidence="7 8" key="1">
    <citation type="journal article" date="2004" name="Science">
        <title>The Ashbya gossypii genome as a tool for mapping the ancient Saccharomyces cerevisiae genome.</title>
        <authorList>
            <person name="Dietrich F.S."/>
            <person name="Voegeli S."/>
            <person name="Brachat S."/>
            <person name="Lerch A."/>
            <person name="Gates K."/>
            <person name="Steiner S."/>
            <person name="Mohr C."/>
            <person name="Pohlmann R."/>
            <person name="Luedi P."/>
            <person name="Choi S."/>
            <person name="Wing R.A."/>
            <person name="Flavier A."/>
            <person name="Gaffney T.D."/>
            <person name="Philippsen P."/>
        </authorList>
    </citation>
    <scope>NUCLEOTIDE SEQUENCE [LARGE SCALE GENOMIC DNA]</scope>
    <source>
        <strain evidence="8">ATCC 10895 / CBS 109.51 / FGSC 9923 / NRRL Y-1056</strain>
    </source>
</reference>
<evidence type="ECO:0000256" key="3">
    <source>
        <dbReference type="ARBA" id="ARBA00023004"/>
    </source>
</evidence>
<organism evidence="7 8">
    <name type="scientific">Eremothecium gossypii (strain ATCC 10895 / CBS 109.51 / FGSC 9923 / NRRL Y-1056)</name>
    <name type="common">Yeast</name>
    <name type="synonym">Ashbya gossypii</name>
    <dbReference type="NCBI Taxonomy" id="284811"/>
    <lineage>
        <taxon>Eukaryota</taxon>
        <taxon>Fungi</taxon>
        <taxon>Dikarya</taxon>
        <taxon>Ascomycota</taxon>
        <taxon>Saccharomycotina</taxon>
        <taxon>Saccharomycetes</taxon>
        <taxon>Saccharomycetales</taxon>
        <taxon>Saccharomycetaceae</taxon>
        <taxon>Eremothecium</taxon>
    </lineage>
</organism>
<keyword evidence="1 4" id="KW-0349">Heme</keyword>
<comment type="similarity">
    <text evidence="4">Belongs to the cytochrome b5 family.</text>
</comment>
<dbReference type="STRING" id="284811.D8FGG0"/>
<dbReference type="PANTHER" id="PTHR46237">
    <property type="entry name" value="CYTOCHROME B5 REDUCTASE 4 FAMILY MEMBER"/>
    <property type="match status" value="1"/>
</dbReference>
<protein>
    <submittedName>
        <fullName evidence="7">AGL073W-Cp</fullName>
    </submittedName>
</protein>
<evidence type="ECO:0000256" key="5">
    <source>
        <dbReference type="SAM" id="MobiDB-lite"/>
    </source>
</evidence>
<dbReference type="OrthoDB" id="432299at2759"/>
<dbReference type="Pfam" id="PF00173">
    <property type="entry name" value="Cyt-b5"/>
    <property type="match status" value="1"/>
</dbReference>
<dbReference type="InParanoid" id="D8FGG0"/>
<dbReference type="GO" id="GO:0004128">
    <property type="term" value="F:cytochrome-b5 reductase activity, acting on NAD(P)H"/>
    <property type="evidence" value="ECO:0000318"/>
    <property type="project" value="GO_Central"/>
</dbReference>
<dbReference type="Gene3D" id="3.10.120.10">
    <property type="entry name" value="Cytochrome b5-like heme/steroid binding domain"/>
    <property type="match status" value="1"/>
</dbReference>
<evidence type="ECO:0000256" key="2">
    <source>
        <dbReference type="ARBA" id="ARBA00022723"/>
    </source>
</evidence>
<keyword evidence="3 4" id="KW-0408">Iron</keyword>
<dbReference type="SUPFAM" id="SSF55856">
    <property type="entry name" value="Cytochrome b5-like heme/steroid binding domain"/>
    <property type="match status" value="1"/>
</dbReference>
<accession>D8FGG0</accession>
<dbReference type="KEGG" id="ago:AGOS_AGL073WC"/>
<dbReference type="eggNOG" id="KOG0536">
    <property type="taxonomic scope" value="Eukaryota"/>
</dbReference>
<keyword evidence="8" id="KW-1185">Reference proteome</keyword>
<dbReference type="GO" id="GO:0046872">
    <property type="term" value="F:metal ion binding"/>
    <property type="evidence" value="ECO:0007669"/>
    <property type="project" value="UniProtKB-UniRule"/>
</dbReference>
<dbReference type="InterPro" id="IPR001199">
    <property type="entry name" value="Cyt_B5-like_heme/steroid-bd"/>
</dbReference>
<evidence type="ECO:0000313" key="7">
    <source>
        <dbReference type="EMBL" id="ADJ41737.1"/>
    </source>
</evidence>
<dbReference type="RefSeq" id="NP_001342230.1">
    <property type="nucleotide sequence ID" value="NM_001355359.1"/>
</dbReference>
<dbReference type="SMART" id="SM01117">
    <property type="entry name" value="Cyt-b5"/>
    <property type="match status" value="1"/>
</dbReference>
<dbReference type="GO" id="GO:0020037">
    <property type="term" value="F:heme binding"/>
    <property type="evidence" value="ECO:0000318"/>
    <property type="project" value="GO_Central"/>
</dbReference>
<feature type="compositionally biased region" description="Low complexity" evidence="5">
    <location>
        <begin position="31"/>
        <end position="41"/>
    </location>
</feature>
<evidence type="ECO:0000313" key="8">
    <source>
        <dbReference type="Proteomes" id="UP000000591"/>
    </source>
</evidence>
<evidence type="ECO:0000256" key="1">
    <source>
        <dbReference type="ARBA" id="ARBA00022617"/>
    </source>
</evidence>
<keyword evidence="2 4" id="KW-0479">Metal-binding</keyword>
<proteinExistence type="inferred from homology"/>
<dbReference type="AlphaFoldDB" id="D8FGG0"/>
<feature type="domain" description="Cytochrome b5 heme-binding" evidence="6">
    <location>
        <begin position="122"/>
        <end position="181"/>
    </location>
</feature>
<evidence type="ECO:0000259" key="6">
    <source>
        <dbReference type="PROSITE" id="PS50255"/>
    </source>
</evidence>
<dbReference type="FunCoup" id="D8FGG0">
    <property type="interactions" value="101"/>
</dbReference>
<reference evidence="8" key="2">
    <citation type="journal article" date="2013" name="G3 (Bethesda)">
        <title>Genomes of Ashbya fungi isolated from insects reveal four mating-type loci, numerous translocations, lack of transposons, and distinct gene duplications.</title>
        <authorList>
            <person name="Dietrich F.S."/>
            <person name="Voegeli S."/>
            <person name="Kuo S."/>
            <person name="Philippsen P."/>
        </authorList>
    </citation>
    <scope>GENOME REANNOTATION</scope>
    <source>
        <strain evidence="8">ATCC 10895 / CBS 109.51 / FGSC 9923 / NRRL Y-1056</strain>
    </source>
</reference>